<dbReference type="InterPro" id="IPR002659">
    <property type="entry name" value="Glyco_trans_31"/>
</dbReference>
<keyword evidence="7 10" id="KW-1133">Transmembrane helix</keyword>
<dbReference type="PANTHER" id="PTHR23033:SF8">
    <property type="entry name" value="HEXOSYLTRANSFERASE"/>
    <property type="match status" value="1"/>
</dbReference>
<dbReference type="Gene3D" id="3.90.550.50">
    <property type="match status" value="1"/>
</dbReference>
<keyword evidence="5 10" id="KW-0812">Transmembrane</keyword>
<evidence type="ECO:0000256" key="5">
    <source>
        <dbReference type="ARBA" id="ARBA00022692"/>
    </source>
</evidence>
<keyword evidence="3" id="KW-0328">Glycosyltransferase</keyword>
<name>A0A914WXS3_9BILA</name>
<dbReference type="PANTHER" id="PTHR23033">
    <property type="entry name" value="BETA1,3-GALACTOSYLTRANSFERASE"/>
    <property type="match status" value="1"/>
</dbReference>
<evidence type="ECO:0000256" key="1">
    <source>
        <dbReference type="ARBA" id="ARBA00004323"/>
    </source>
</evidence>
<evidence type="ECO:0000256" key="3">
    <source>
        <dbReference type="ARBA" id="ARBA00022676"/>
    </source>
</evidence>
<comment type="subcellular location">
    <subcellularLocation>
        <location evidence="1">Golgi apparatus membrane</location>
        <topology evidence="1">Single-pass type II membrane protein</topology>
    </subcellularLocation>
</comment>
<keyword evidence="11" id="KW-1185">Reference proteome</keyword>
<evidence type="ECO:0000256" key="9">
    <source>
        <dbReference type="ARBA" id="ARBA00023136"/>
    </source>
</evidence>
<accession>A0A914WXS3</accession>
<reference evidence="12" key="1">
    <citation type="submission" date="2022-11" db="UniProtKB">
        <authorList>
            <consortium name="WormBaseParasite"/>
        </authorList>
    </citation>
    <scope>IDENTIFICATION</scope>
</reference>
<evidence type="ECO:0000313" key="12">
    <source>
        <dbReference type="WBParaSite" id="PSAMB.scaffold5652size11182.g27028.t1"/>
    </source>
</evidence>
<dbReference type="Pfam" id="PF01762">
    <property type="entry name" value="Galactosyl_T"/>
    <property type="match status" value="1"/>
</dbReference>
<dbReference type="GO" id="GO:0000139">
    <property type="term" value="C:Golgi membrane"/>
    <property type="evidence" value="ECO:0007669"/>
    <property type="project" value="UniProtKB-SubCell"/>
</dbReference>
<evidence type="ECO:0000256" key="7">
    <source>
        <dbReference type="ARBA" id="ARBA00022989"/>
    </source>
</evidence>
<evidence type="ECO:0000256" key="6">
    <source>
        <dbReference type="ARBA" id="ARBA00022968"/>
    </source>
</evidence>
<evidence type="ECO:0000256" key="10">
    <source>
        <dbReference type="SAM" id="Phobius"/>
    </source>
</evidence>
<dbReference type="AlphaFoldDB" id="A0A914WXS3"/>
<evidence type="ECO:0000313" key="11">
    <source>
        <dbReference type="Proteomes" id="UP000887566"/>
    </source>
</evidence>
<keyword evidence="4" id="KW-0808">Transferase</keyword>
<comment type="similarity">
    <text evidence="2">Belongs to the glycosyltransferase 31 family. Beta3-Gal-T subfamily.</text>
</comment>
<keyword evidence="8" id="KW-0333">Golgi apparatus</keyword>
<evidence type="ECO:0000256" key="4">
    <source>
        <dbReference type="ARBA" id="ARBA00022679"/>
    </source>
</evidence>
<feature type="transmembrane region" description="Helical" evidence="10">
    <location>
        <begin position="6"/>
        <end position="28"/>
    </location>
</feature>
<dbReference type="GO" id="GO:0016263">
    <property type="term" value="F:glycoprotein-N-acetylgalactosamine 3-beta-galactosyltransferase activity"/>
    <property type="evidence" value="ECO:0007669"/>
    <property type="project" value="TreeGrafter"/>
</dbReference>
<sequence length="329" mass="37356">MNPTGRFVTAVLGGFAIAVALLCVTVNFKKLYFSSYIPFDRFMLQKMSEKPLELLCLVLTRRSHLDQQDAIMFTWGAGCTDLLFIVGNAGISDNYQLIERKPHVYTLTVKVEDTYNNTWQKLRAALHFVNITWPKKFDWLMRIDDDAFVIFENLYDFLMAKDPQTPAMFGAHYNHYAGGYIGTGPGIIMSRAAFSDLMSVFDQKKHCRTTLRTHDDDVELGVCLKAAKVPFGDSSDSKGRPRFIPISLHDLLNDPQAPNHEFFKQESAYPVGEGFDCCADELIALHYVKAEEMRHFQRIGSAHPLAQKNLRFLVNQTAIPRFRPNAANS</sequence>
<evidence type="ECO:0000256" key="2">
    <source>
        <dbReference type="ARBA" id="ARBA00006462"/>
    </source>
</evidence>
<evidence type="ECO:0000256" key="8">
    <source>
        <dbReference type="ARBA" id="ARBA00023034"/>
    </source>
</evidence>
<protein>
    <submittedName>
        <fullName evidence="12">N-acetylgalactosaminide beta-1,3-galactosyltransferase</fullName>
    </submittedName>
</protein>
<organism evidence="11 12">
    <name type="scientific">Plectus sambesii</name>
    <dbReference type="NCBI Taxonomy" id="2011161"/>
    <lineage>
        <taxon>Eukaryota</taxon>
        <taxon>Metazoa</taxon>
        <taxon>Ecdysozoa</taxon>
        <taxon>Nematoda</taxon>
        <taxon>Chromadorea</taxon>
        <taxon>Plectida</taxon>
        <taxon>Plectina</taxon>
        <taxon>Plectoidea</taxon>
        <taxon>Plectidae</taxon>
        <taxon>Plectus</taxon>
    </lineage>
</organism>
<dbReference type="Proteomes" id="UP000887566">
    <property type="component" value="Unplaced"/>
</dbReference>
<keyword evidence="9 10" id="KW-0472">Membrane</keyword>
<keyword evidence="6" id="KW-0735">Signal-anchor</keyword>
<dbReference type="WBParaSite" id="PSAMB.scaffold5652size11182.g27028.t1">
    <property type="protein sequence ID" value="PSAMB.scaffold5652size11182.g27028.t1"/>
    <property type="gene ID" value="PSAMB.scaffold5652size11182.g27028"/>
</dbReference>
<dbReference type="InterPro" id="IPR026050">
    <property type="entry name" value="C1GALT1/C1GALT1_chp1"/>
</dbReference>
<proteinExistence type="inferred from homology"/>